<evidence type="ECO:0000256" key="1">
    <source>
        <dbReference type="ARBA" id="ARBA00008874"/>
    </source>
</evidence>
<dbReference type="Pfam" id="PF00069">
    <property type="entry name" value="Pkinase"/>
    <property type="match status" value="1"/>
</dbReference>
<dbReference type="PANTHER" id="PTHR45832:SF22">
    <property type="entry name" value="SERINE_THREONINE-PROTEIN KINASE SAMKA-RELATED"/>
    <property type="match status" value="1"/>
</dbReference>
<dbReference type="Gene3D" id="3.30.200.20">
    <property type="entry name" value="Phosphorylase Kinase, domain 1"/>
    <property type="match status" value="1"/>
</dbReference>
<evidence type="ECO:0000256" key="2">
    <source>
        <dbReference type="ARBA" id="ARBA00012513"/>
    </source>
</evidence>
<keyword evidence="6" id="KW-0418">Kinase</keyword>
<comment type="caution">
    <text evidence="6">The sequence shown here is derived from an EMBL/GenBank/DDBJ whole genome shotgun (WGS) entry which is preliminary data.</text>
</comment>
<dbReference type="EC" id="2.7.11.1" evidence="2"/>
<protein>
    <recommendedName>
        <fullName evidence="2">non-specific serine/threonine protein kinase</fullName>
        <ecNumber evidence="2">2.7.11.1</ecNumber>
    </recommendedName>
</protein>
<dbReference type="GO" id="GO:0005524">
    <property type="term" value="F:ATP binding"/>
    <property type="evidence" value="ECO:0007669"/>
    <property type="project" value="UniProtKB-KW"/>
</dbReference>
<sequence>VAIKKINLQKLRRKERAVTEITIMKRNRSPSLVNYLDSYLVREELWLVMDYMDGGTLSDVIAVAEMSEDNIATVSWE</sequence>
<reference evidence="6 7" key="1">
    <citation type="submission" date="2019-09" db="EMBL/GenBank/DDBJ databases">
        <title>Bird 10,000 Genomes (B10K) Project - Family phase.</title>
        <authorList>
            <person name="Zhang G."/>
        </authorList>
    </citation>
    <scope>NUCLEOTIDE SEQUENCE [LARGE SCALE GENOMIC DNA]</scope>
    <source>
        <strain evidence="6">B10K-DU-009-59</strain>
        <tissue evidence="6">Muscle</tissue>
    </source>
</reference>
<keyword evidence="3" id="KW-0547">Nucleotide-binding</keyword>
<feature type="domain" description="Protein kinase" evidence="5">
    <location>
        <begin position="1"/>
        <end position="77"/>
    </location>
</feature>
<dbReference type="InterPro" id="IPR051931">
    <property type="entry name" value="PAK3-like"/>
</dbReference>
<dbReference type="Proteomes" id="UP000567822">
    <property type="component" value="Unassembled WGS sequence"/>
</dbReference>
<gene>
    <name evidence="6" type="primary">Pak1_10</name>
    <name evidence="6" type="ORF">SYLVIR_R11692</name>
</gene>
<evidence type="ECO:0000256" key="4">
    <source>
        <dbReference type="ARBA" id="ARBA00022840"/>
    </source>
</evidence>
<name>A0A7L0LRT2_9SYLV</name>
<dbReference type="InterPro" id="IPR000719">
    <property type="entry name" value="Prot_kinase_dom"/>
</dbReference>
<dbReference type="EMBL" id="VXAN01004264">
    <property type="protein sequence ID" value="NXK71133.1"/>
    <property type="molecule type" value="Genomic_DNA"/>
</dbReference>
<evidence type="ECO:0000256" key="3">
    <source>
        <dbReference type="ARBA" id="ARBA00022741"/>
    </source>
</evidence>
<keyword evidence="4" id="KW-0067">ATP-binding</keyword>
<dbReference type="SUPFAM" id="SSF56112">
    <property type="entry name" value="Protein kinase-like (PK-like)"/>
    <property type="match status" value="1"/>
</dbReference>
<dbReference type="AlphaFoldDB" id="A0A7L0LRT2"/>
<keyword evidence="7" id="KW-1185">Reference proteome</keyword>
<evidence type="ECO:0000313" key="6">
    <source>
        <dbReference type="EMBL" id="NXK71133.1"/>
    </source>
</evidence>
<comment type="similarity">
    <text evidence="1">Belongs to the protein kinase superfamily. STE Ser/Thr protein kinase family. STE20 subfamily.</text>
</comment>
<dbReference type="InterPro" id="IPR011009">
    <property type="entry name" value="Kinase-like_dom_sf"/>
</dbReference>
<dbReference type="PROSITE" id="PS50011">
    <property type="entry name" value="PROTEIN_KINASE_DOM"/>
    <property type="match status" value="1"/>
</dbReference>
<keyword evidence="6" id="KW-0808">Transferase</keyword>
<evidence type="ECO:0000259" key="5">
    <source>
        <dbReference type="PROSITE" id="PS50011"/>
    </source>
</evidence>
<feature type="non-terminal residue" evidence="6">
    <location>
        <position position="1"/>
    </location>
</feature>
<accession>A0A7L0LRT2</accession>
<proteinExistence type="inferred from homology"/>
<evidence type="ECO:0000313" key="7">
    <source>
        <dbReference type="Proteomes" id="UP000567822"/>
    </source>
</evidence>
<dbReference type="PANTHER" id="PTHR45832">
    <property type="entry name" value="SERINE/THREONINE-PROTEIN KINASE SAMKA-RELATED-RELATED"/>
    <property type="match status" value="1"/>
</dbReference>
<dbReference type="GO" id="GO:0004674">
    <property type="term" value="F:protein serine/threonine kinase activity"/>
    <property type="evidence" value="ECO:0007669"/>
    <property type="project" value="UniProtKB-EC"/>
</dbReference>
<organism evidence="6 7">
    <name type="scientific">Sylvietta virens</name>
    <name type="common">Green crombec</name>
    <dbReference type="NCBI Taxonomy" id="208069"/>
    <lineage>
        <taxon>Eukaryota</taxon>
        <taxon>Metazoa</taxon>
        <taxon>Chordata</taxon>
        <taxon>Craniata</taxon>
        <taxon>Vertebrata</taxon>
        <taxon>Euteleostomi</taxon>
        <taxon>Archelosauria</taxon>
        <taxon>Archosauria</taxon>
        <taxon>Dinosauria</taxon>
        <taxon>Saurischia</taxon>
        <taxon>Theropoda</taxon>
        <taxon>Coelurosauria</taxon>
        <taxon>Aves</taxon>
        <taxon>Neognathae</taxon>
        <taxon>Neoaves</taxon>
        <taxon>Telluraves</taxon>
        <taxon>Australaves</taxon>
        <taxon>Passeriformes</taxon>
        <taxon>Sylvioidea</taxon>
        <taxon>Sylviidae</taxon>
        <taxon>Acrocephalinae</taxon>
        <taxon>Sylvietta</taxon>
    </lineage>
</organism>
<feature type="non-terminal residue" evidence="6">
    <location>
        <position position="77"/>
    </location>
</feature>